<dbReference type="Proteomes" id="UP000298061">
    <property type="component" value="Unassembled WGS sequence"/>
</dbReference>
<gene>
    <name evidence="1" type="ORF">EWM64_g6714</name>
</gene>
<evidence type="ECO:0000313" key="1">
    <source>
        <dbReference type="EMBL" id="TFY77293.1"/>
    </source>
</evidence>
<dbReference type="EMBL" id="SFCI01000951">
    <property type="protein sequence ID" value="TFY77293.1"/>
    <property type="molecule type" value="Genomic_DNA"/>
</dbReference>
<proteinExistence type="predicted"/>
<protein>
    <recommendedName>
        <fullName evidence="3">Alpha-ketoglutarate-dependent dioxygenase AlkB-like domain-containing protein</fullName>
    </recommendedName>
</protein>
<comment type="caution">
    <text evidence="1">The sequence shown here is derived from an EMBL/GenBank/DDBJ whole genome shotgun (WGS) entry which is preliminary data.</text>
</comment>
<dbReference type="Gene3D" id="2.60.120.620">
    <property type="entry name" value="q2cbj1_9rhob like domain"/>
    <property type="match status" value="1"/>
</dbReference>
<keyword evidence="2" id="KW-1185">Reference proteome</keyword>
<evidence type="ECO:0008006" key="3">
    <source>
        <dbReference type="Google" id="ProtNLM"/>
    </source>
</evidence>
<dbReference type="OrthoDB" id="3058546at2759"/>
<sequence length="224" mass="25569">MLMTLQLPNVYTSGRFRNAYDMKRALAAVAEHVKPIGSCPVERNRHVKRIKDDCDIEFDSEEEYEDEDKEDKECRSANARAMDELGAVYHHHSRSWSGGQLGPFKLKISLPGFEFDGLVEDVQVEGYPHAETREKLPQNVRVREMFEHAETSGFGDIRAQETKVDSEVRNAREIPASQFTVESELLASIADCWTKDFLPSAVRVEPYKIHLYGPGGHFKTHRDT</sequence>
<accession>A0A4Y9ZTD6</accession>
<name>A0A4Y9ZTD6_9AGAM</name>
<dbReference type="AlphaFoldDB" id="A0A4Y9ZTD6"/>
<reference evidence="1 2" key="1">
    <citation type="submission" date="2019-02" db="EMBL/GenBank/DDBJ databases">
        <title>Genome sequencing of the rare red list fungi Hericium alpestre (H. flagellum).</title>
        <authorList>
            <person name="Buettner E."/>
            <person name="Kellner H."/>
        </authorList>
    </citation>
    <scope>NUCLEOTIDE SEQUENCE [LARGE SCALE GENOMIC DNA]</scope>
    <source>
        <strain evidence="1 2">DSM 108284</strain>
    </source>
</reference>
<evidence type="ECO:0000313" key="2">
    <source>
        <dbReference type="Proteomes" id="UP000298061"/>
    </source>
</evidence>
<organism evidence="1 2">
    <name type="scientific">Hericium alpestre</name>
    <dbReference type="NCBI Taxonomy" id="135208"/>
    <lineage>
        <taxon>Eukaryota</taxon>
        <taxon>Fungi</taxon>
        <taxon>Dikarya</taxon>
        <taxon>Basidiomycota</taxon>
        <taxon>Agaricomycotina</taxon>
        <taxon>Agaricomycetes</taxon>
        <taxon>Russulales</taxon>
        <taxon>Hericiaceae</taxon>
        <taxon>Hericium</taxon>
    </lineage>
</organism>
<feature type="non-terminal residue" evidence="1">
    <location>
        <position position="224"/>
    </location>
</feature>